<dbReference type="InterPro" id="IPR005123">
    <property type="entry name" value="Oxoglu/Fe-dep_dioxygenase_dom"/>
</dbReference>
<name>A0A5N6MKG3_9ASTR</name>
<dbReference type="Gene3D" id="2.60.120.330">
    <property type="entry name" value="B-lactam Antibiotic, Isopenicillin N Synthase, Chain"/>
    <property type="match status" value="1"/>
</dbReference>
<keyword evidence="4 5" id="KW-0408">Iron</keyword>
<keyword evidence="3 5" id="KW-0560">Oxidoreductase</keyword>
<dbReference type="EMBL" id="SZYD01000015">
    <property type="protein sequence ID" value="KAD3640459.1"/>
    <property type="molecule type" value="Genomic_DNA"/>
</dbReference>
<keyword evidence="8" id="KW-1185">Reference proteome</keyword>
<feature type="domain" description="Fe2OG dioxygenase" evidence="6">
    <location>
        <begin position="204"/>
        <end position="304"/>
    </location>
</feature>
<dbReference type="InterPro" id="IPR044861">
    <property type="entry name" value="IPNS-like_FE2OG_OXY"/>
</dbReference>
<evidence type="ECO:0000256" key="1">
    <source>
        <dbReference type="ARBA" id="ARBA00008056"/>
    </source>
</evidence>
<evidence type="ECO:0000256" key="4">
    <source>
        <dbReference type="ARBA" id="ARBA00023004"/>
    </source>
</evidence>
<dbReference type="GO" id="GO:0016705">
    <property type="term" value="F:oxidoreductase activity, acting on paired donors, with incorporation or reduction of molecular oxygen"/>
    <property type="evidence" value="ECO:0007669"/>
    <property type="project" value="UniProtKB-ARBA"/>
</dbReference>
<organism evidence="7 8">
    <name type="scientific">Mikania micrantha</name>
    <name type="common">bitter vine</name>
    <dbReference type="NCBI Taxonomy" id="192012"/>
    <lineage>
        <taxon>Eukaryota</taxon>
        <taxon>Viridiplantae</taxon>
        <taxon>Streptophyta</taxon>
        <taxon>Embryophyta</taxon>
        <taxon>Tracheophyta</taxon>
        <taxon>Spermatophyta</taxon>
        <taxon>Magnoliopsida</taxon>
        <taxon>eudicotyledons</taxon>
        <taxon>Gunneridae</taxon>
        <taxon>Pentapetalae</taxon>
        <taxon>asterids</taxon>
        <taxon>campanulids</taxon>
        <taxon>Asterales</taxon>
        <taxon>Asteraceae</taxon>
        <taxon>Asteroideae</taxon>
        <taxon>Heliantheae alliance</taxon>
        <taxon>Eupatorieae</taxon>
        <taxon>Mikania</taxon>
    </lineage>
</organism>
<dbReference type="Pfam" id="PF03171">
    <property type="entry name" value="2OG-FeII_Oxy"/>
    <property type="match status" value="1"/>
</dbReference>
<accession>A0A5N6MKG3</accession>
<gene>
    <name evidence="7" type="ORF">E3N88_29682</name>
</gene>
<dbReference type="AlphaFoldDB" id="A0A5N6MKG3"/>
<dbReference type="PANTHER" id="PTHR47991">
    <property type="entry name" value="OXOGLUTARATE/IRON-DEPENDENT DIOXYGENASE"/>
    <property type="match status" value="1"/>
</dbReference>
<proteinExistence type="inferred from homology"/>
<comment type="similarity">
    <text evidence="1 5">Belongs to the iron/ascorbate-dependent oxidoreductase family.</text>
</comment>
<dbReference type="SUPFAM" id="SSF51197">
    <property type="entry name" value="Clavaminate synthase-like"/>
    <property type="match status" value="1"/>
</dbReference>
<protein>
    <recommendedName>
        <fullName evidence="6">Fe2OG dioxygenase domain-containing protein</fullName>
    </recommendedName>
</protein>
<dbReference type="InterPro" id="IPR026992">
    <property type="entry name" value="DIOX_N"/>
</dbReference>
<evidence type="ECO:0000313" key="8">
    <source>
        <dbReference type="Proteomes" id="UP000326396"/>
    </source>
</evidence>
<evidence type="ECO:0000313" key="7">
    <source>
        <dbReference type="EMBL" id="KAD3640459.1"/>
    </source>
</evidence>
<comment type="caution">
    <text evidence="7">The sequence shown here is derived from an EMBL/GenBank/DDBJ whole genome shotgun (WGS) entry which is preliminary data.</text>
</comment>
<dbReference type="FunFam" id="2.60.120.330:FF:000001">
    <property type="entry name" value="Protein SRG1"/>
    <property type="match status" value="1"/>
</dbReference>
<evidence type="ECO:0000256" key="5">
    <source>
        <dbReference type="RuleBase" id="RU003682"/>
    </source>
</evidence>
<dbReference type="InterPro" id="IPR050295">
    <property type="entry name" value="Plant_2OG-oxidoreductases"/>
</dbReference>
<evidence type="ECO:0000256" key="2">
    <source>
        <dbReference type="ARBA" id="ARBA00022723"/>
    </source>
</evidence>
<evidence type="ECO:0000259" key="6">
    <source>
        <dbReference type="PROSITE" id="PS51471"/>
    </source>
</evidence>
<dbReference type="Pfam" id="PF14226">
    <property type="entry name" value="DIOX_N"/>
    <property type="match status" value="1"/>
</dbReference>
<dbReference type="Proteomes" id="UP000326396">
    <property type="component" value="Linkage Group LG5"/>
</dbReference>
<sequence>MEPNGRRLGVSLLVPSVQELAKEHLTNIPSRYVRPDQPHEVLPSSQLPQVPVIDMERLTSDDSADEELQKLHLACKDWGFFQITNHGVSGSLVEKVKEETQNFFKLPIEEKQKFWQTTDDVEGFGQAFVVSEDQKLDWADIFFLVTLPLHMRKPRLLPNLPFPFRDTIEEYSKELKNTAIKTLLYIAKALKMETKDMMVLFEEGMQSMRMNYYPPCPQPEEVIGLTPHSDAVGITFLLELNDVQGLQIRKDGLWIPVVPLPNAFIVNIGEILEILTNGQYKSIEHRATVNSEKERLSIATFYNPNFDGELGPAPSLTTSEMPPKFTRVAVADFFKNLFSKELIRKTNLEQYYI</sequence>
<dbReference type="GO" id="GO:0046872">
    <property type="term" value="F:metal ion binding"/>
    <property type="evidence" value="ECO:0007669"/>
    <property type="project" value="UniProtKB-KW"/>
</dbReference>
<dbReference type="InterPro" id="IPR027443">
    <property type="entry name" value="IPNS-like_sf"/>
</dbReference>
<evidence type="ECO:0000256" key="3">
    <source>
        <dbReference type="ARBA" id="ARBA00023002"/>
    </source>
</evidence>
<dbReference type="OrthoDB" id="288590at2759"/>
<dbReference type="PROSITE" id="PS51471">
    <property type="entry name" value="FE2OG_OXY"/>
    <property type="match status" value="1"/>
</dbReference>
<keyword evidence="2 5" id="KW-0479">Metal-binding</keyword>
<reference evidence="7 8" key="1">
    <citation type="submission" date="2019-05" db="EMBL/GenBank/DDBJ databases">
        <title>Mikania micrantha, genome provides insights into the molecular mechanism of rapid growth.</title>
        <authorList>
            <person name="Liu B."/>
        </authorList>
    </citation>
    <scope>NUCLEOTIDE SEQUENCE [LARGE SCALE GENOMIC DNA]</scope>
    <source>
        <strain evidence="7">NLD-2019</strain>
        <tissue evidence="7">Leaf</tissue>
    </source>
</reference>